<evidence type="ECO:0000313" key="9">
    <source>
        <dbReference type="Proteomes" id="UP000029665"/>
    </source>
</evidence>
<evidence type="ECO:0000256" key="4">
    <source>
        <dbReference type="PIRSR" id="PIRSR000097-1"/>
    </source>
</evidence>
<evidence type="ECO:0000256" key="1">
    <source>
        <dbReference type="ARBA" id="ARBA00007905"/>
    </source>
</evidence>
<dbReference type="CDD" id="cd19120">
    <property type="entry name" value="AKR_AKR3C2-3"/>
    <property type="match status" value="1"/>
</dbReference>
<dbReference type="PANTHER" id="PTHR43827">
    <property type="entry name" value="2,5-DIKETO-D-GLUCONIC ACID REDUCTASE"/>
    <property type="match status" value="1"/>
</dbReference>
<keyword evidence="9" id="KW-1185">Reference proteome</keyword>
<keyword evidence="3" id="KW-0560">Oxidoreductase</keyword>
<gene>
    <name evidence="8" type="ORF">BN946_scf184657.g24</name>
</gene>
<dbReference type="InterPro" id="IPR044494">
    <property type="entry name" value="AKR3C2/3"/>
</dbReference>
<dbReference type="PRINTS" id="PR00069">
    <property type="entry name" value="ALDKETRDTASE"/>
</dbReference>
<dbReference type="STRING" id="5643.A0A060SY26"/>
<dbReference type="PANTHER" id="PTHR43827:SF3">
    <property type="entry name" value="NADP-DEPENDENT OXIDOREDUCTASE DOMAIN-CONTAINING PROTEIN"/>
    <property type="match status" value="1"/>
</dbReference>
<evidence type="ECO:0000256" key="2">
    <source>
        <dbReference type="ARBA" id="ARBA00022857"/>
    </source>
</evidence>
<dbReference type="PROSITE" id="PS00062">
    <property type="entry name" value="ALDOKETO_REDUCTASE_2"/>
    <property type="match status" value="1"/>
</dbReference>
<evidence type="ECO:0000259" key="7">
    <source>
        <dbReference type="Pfam" id="PF00248"/>
    </source>
</evidence>
<dbReference type="Pfam" id="PF00248">
    <property type="entry name" value="Aldo_ket_red"/>
    <property type="match status" value="1"/>
</dbReference>
<dbReference type="PIRSF" id="PIRSF000097">
    <property type="entry name" value="AKR"/>
    <property type="match status" value="1"/>
</dbReference>
<feature type="site" description="Lowers pKa of active site Tyr" evidence="6">
    <location>
        <position position="76"/>
    </location>
</feature>
<dbReference type="InterPro" id="IPR018170">
    <property type="entry name" value="Aldo/ket_reductase_CS"/>
</dbReference>
<dbReference type="InterPro" id="IPR036812">
    <property type="entry name" value="NAD(P)_OxRdtase_dom_sf"/>
</dbReference>
<evidence type="ECO:0000256" key="6">
    <source>
        <dbReference type="PIRSR" id="PIRSR000097-3"/>
    </source>
</evidence>
<feature type="domain" description="NADP-dependent oxidoreductase" evidence="7">
    <location>
        <begin position="23"/>
        <end position="262"/>
    </location>
</feature>
<feature type="active site" description="Proton donor" evidence="4">
    <location>
        <position position="51"/>
    </location>
</feature>
<feature type="binding site" evidence="5">
    <location>
        <position position="105"/>
    </location>
    <ligand>
        <name>substrate</name>
    </ligand>
</feature>
<accession>A0A060SY26</accession>
<name>A0A060SY26_PYCCI</name>
<sequence length="303" mass="33657">MPFGTVELNDGNEMPVIAFGTGSKWKGQDVTDYVLQAIETGFSHIDTAQWYKTEDSVGRAIHDSALDRSDLFITTKWSGLTSISEAIHNSLDQLGLKQVDLYLIHNPAFIKDLEAEWREFEKIKDAGLAKSIGVSNFDLKQLQDLIKVAKVKPAVNQILFHPYNYAENKELLEFSAKHGIITEAYSSLQPITKYPGGPVDEPVNAAAKRLSASPVQVLLSWVRSKGVTIVTTSSSKEHLQEYLETANIPPLTAEEIAAIDEAGAKGPPGSFRQWRNNMYKTRFIWGPAMLLQIVGYIYLTSRG</sequence>
<dbReference type="OMA" id="LFITTKW"/>
<dbReference type="Gene3D" id="3.20.20.100">
    <property type="entry name" value="NADP-dependent oxidoreductase domain"/>
    <property type="match status" value="1"/>
</dbReference>
<dbReference type="EMBL" id="CCBP010000443">
    <property type="protein sequence ID" value="CDO77149.1"/>
    <property type="molecule type" value="Genomic_DNA"/>
</dbReference>
<organism evidence="8 9">
    <name type="scientific">Pycnoporus cinnabarinus</name>
    <name type="common">Cinnabar-red polypore</name>
    <name type="synonym">Trametes cinnabarina</name>
    <dbReference type="NCBI Taxonomy" id="5643"/>
    <lineage>
        <taxon>Eukaryota</taxon>
        <taxon>Fungi</taxon>
        <taxon>Dikarya</taxon>
        <taxon>Basidiomycota</taxon>
        <taxon>Agaricomycotina</taxon>
        <taxon>Agaricomycetes</taxon>
        <taxon>Polyporales</taxon>
        <taxon>Polyporaceae</taxon>
        <taxon>Trametes</taxon>
    </lineage>
</organism>
<dbReference type="HOGENOM" id="CLU_023205_0_3_1"/>
<dbReference type="InterPro" id="IPR020471">
    <property type="entry name" value="AKR"/>
</dbReference>
<evidence type="ECO:0000256" key="3">
    <source>
        <dbReference type="ARBA" id="ARBA00023002"/>
    </source>
</evidence>
<reference evidence="8" key="1">
    <citation type="submission" date="2014-01" db="EMBL/GenBank/DDBJ databases">
        <title>The genome of the white-rot fungus Pycnoporus cinnabarinus: a basidiomycete model with a versatile arsenal for lignocellulosic biomass breakdown.</title>
        <authorList>
            <person name="Levasseur A."/>
            <person name="Lomascolo A."/>
            <person name="Ruiz-Duenas F.J."/>
            <person name="Uzan E."/>
            <person name="Piumi F."/>
            <person name="Kues U."/>
            <person name="Ram A.F.J."/>
            <person name="Murat C."/>
            <person name="Haon M."/>
            <person name="Benoit I."/>
            <person name="Arfi Y."/>
            <person name="Chevret D."/>
            <person name="Drula E."/>
            <person name="Kwon M.J."/>
            <person name="Gouret P."/>
            <person name="Lesage-Meessen L."/>
            <person name="Lombard V."/>
            <person name="Mariette J."/>
            <person name="Noirot C."/>
            <person name="Park J."/>
            <person name="Patyshakuliyeva A."/>
            <person name="Wieneger R.A.B."/>
            <person name="Wosten H.A.B."/>
            <person name="Martin F."/>
            <person name="Coutinho P.M."/>
            <person name="de Vries R."/>
            <person name="Martinez A.T."/>
            <person name="Klopp C."/>
            <person name="Pontarotti P."/>
            <person name="Henrissat B."/>
            <person name="Record E."/>
        </authorList>
    </citation>
    <scope>NUCLEOTIDE SEQUENCE [LARGE SCALE GENOMIC DNA]</scope>
    <source>
        <strain evidence="8">BRFM137</strain>
    </source>
</reference>
<evidence type="ECO:0000256" key="5">
    <source>
        <dbReference type="PIRSR" id="PIRSR000097-2"/>
    </source>
</evidence>
<dbReference type="GO" id="GO:0016652">
    <property type="term" value="F:oxidoreductase activity, acting on NAD(P)H as acceptor"/>
    <property type="evidence" value="ECO:0007669"/>
    <property type="project" value="InterPro"/>
</dbReference>
<keyword evidence="2" id="KW-0521">NADP</keyword>
<dbReference type="SUPFAM" id="SSF51430">
    <property type="entry name" value="NAD(P)-linked oxidoreductase"/>
    <property type="match status" value="1"/>
</dbReference>
<dbReference type="GO" id="GO:0016616">
    <property type="term" value="F:oxidoreductase activity, acting on the CH-OH group of donors, NAD or NADP as acceptor"/>
    <property type="evidence" value="ECO:0007669"/>
    <property type="project" value="UniProtKB-ARBA"/>
</dbReference>
<comment type="similarity">
    <text evidence="1">Belongs to the aldo/keto reductase family.</text>
</comment>
<evidence type="ECO:0000313" key="8">
    <source>
        <dbReference type="EMBL" id="CDO77149.1"/>
    </source>
</evidence>
<dbReference type="OrthoDB" id="416253at2759"/>
<dbReference type="InterPro" id="IPR023210">
    <property type="entry name" value="NADP_OxRdtase_dom"/>
</dbReference>
<dbReference type="FunFam" id="3.20.20.100:FF:000002">
    <property type="entry name" value="2,5-diketo-D-gluconic acid reductase A"/>
    <property type="match status" value="1"/>
</dbReference>
<dbReference type="Proteomes" id="UP000029665">
    <property type="component" value="Unassembled WGS sequence"/>
</dbReference>
<protein>
    <recommendedName>
        <fullName evidence="7">NADP-dependent oxidoreductase domain-containing protein</fullName>
    </recommendedName>
</protein>
<dbReference type="AlphaFoldDB" id="A0A060SY26"/>
<comment type="caution">
    <text evidence="8">The sequence shown here is derived from an EMBL/GenBank/DDBJ whole genome shotgun (WGS) entry which is preliminary data.</text>
</comment>
<proteinExistence type="inferred from homology"/>